<keyword evidence="2" id="KW-1133">Transmembrane helix</keyword>
<organism evidence="4 5">
    <name type="scientific">Mycena venus</name>
    <dbReference type="NCBI Taxonomy" id="2733690"/>
    <lineage>
        <taxon>Eukaryota</taxon>
        <taxon>Fungi</taxon>
        <taxon>Dikarya</taxon>
        <taxon>Basidiomycota</taxon>
        <taxon>Agaricomycotina</taxon>
        <taxon>Agaricomycetes</taxon>
        <taxon>Agaricomycetidae</taxon>
        <taxon>Agaricales</taxon>
        <taxon>Marasmiineae</taxon>
        <taxon>Mycenaceae</taxon>
        <taxon>Mycena</taxon>
    </lineage>
</organism>
<protein>
    <submittedName>
        <fullName evidence="4">Uncharacterized protein</fullName>
    </submittedName>
</protein>
<proteinExistence type="predicted"/>
<reference evidence="4" key="1">
    <citation type="submission" date="2020-05" db="EMBL/GenBank/DDBJ databases">
        <title>Mycena genomes resolve the evolution of fungal bioluminescence.</title>
        <authorList>
            <person name="Tsai I.J."/>
        </authorList>
    </citation>
    <scope>NUCLEOTIDE SEQUENCE</scope>
    <source>
        <strain evidence="4">CCC161011</strain>
    </source>
</reference>
<evidence type="ECO:0000313" key="5">
    <source>
        <dbReference type="Proteomes" id="UP000620124"/>
    </source>
</evidence>
<gene>
    <name evidence="4" type="ORF">MVEN_01703200</name>
</gene>
<feature type="chain" id="PRO_5034198665" evidence="3">
    <location>
        <begin position="21"/>
        <end position="272"/>
    </location>
</feature>
<keyword evidence="3" id="KW-0732">Signal</keyword>
<feature type="transmembrane region" description="Helical" evidence="2">
    <location>
        <begin position="115"/>
        <end position="138"/>
    </location>
</feature>
<evidence type="ECO:0000256" key="3">
    <source>
        <dbReference type="SAM" id="SignalP"/>
    </source>
</evidence>
<feature type="region of interest" description="Disordered" evidence="1">
    <location>
        <begin position="245"/>
        <end position="265"/>
    </location>
</feature>
<dbReference type="AlphaFoldDB" id="A0A8H6XN70"/>
<keyword evidence="2" id="KW-0812">Transmembrane</keyword>
<dbReference type="Proteomes" id="UP000620124">
    <property type="component" value="Unassembled WGS sequence"/>
</dbReference>
<sequence>MCISTVSLLLLAGFCGTASPRIINNNNGNGDGNIVNNNSIEGGSGNIINNNIGENDGGNIVNNNNIGNGGNITNNNGGIGGSVAVASQTSSDLQASASASPPLAVFSTPRNRLSAGAAAGIAVAVTFLIFVLFAVCILRRYRLQRRRAGRERAVGPEPHTISPFTLVESQSVATKESLTDPEGYAPSRTAHRLFGLIPLRGIRTMGSGSSRTASATITEASDVEAQLQAAREQLNILQNRIHALEGDRNSTERTREPPPEYRRGLDVIQELV</sequence>
<name>A0A8H6XN70_9AGAR</name>
<feature type="signal peptide" evidence="3">
    <location>
        <begin position="1"/>
        <end position="20"/>
    </location>
</feature>
<evidence type="ECO:0000256" key="2">
    <source>
        <dbReference type="SAM" id="Phobius"/>
    </source>
</evidence>
<evidence type="ECO:0000313" key="4">
    <source>
        <dbReference type="EMBL" id="KAF7344132.1"/>
    </source>
</evidence>
<keyword evidence="5" id="KW-1185">Reference proteome</keyword>
<accession>A0A8H6XN70</accession>
<keyword evidence="2" id="KW-0472">Membrane</keyword>
<dbReference type="EMBL" id="JACAZI010000015">
    <property type="protein sequence ID" value="KAF7344132.1"/>
    <property type="molecule type" value="Genomic_DNA"/>
</dbReference>
<evidence type="ECO:0000256" key="1">
    <source>
        <dbReference type="SAM" id="MobiDB-lite"/>
    </source>
</evidence>
<comment type="caution">
    <text evidence="4">The sequence shown here is derived from an EMBL/GenBank/DDBJ whole genome shotgun (WGS) entry which is preliminary data.</text>
</comment>